<dbReference type="EMBL" id="APRP01000014">
    <property type="protein sequence ID" value="ENX02675.1"/>
    <property type="molecule type" value="Genomic_DNA"/>
</dbReference>
<evidence type="ECO:0000259" key="1">
    <source>
        <dbReference type="PROSITE" id="PS50943"/>
    </source>
</evidence>
<dbReference type="CDD" id="cd00093">
    <property type="entry name" value="HTH_XRE"/>
    <property type="match status" value="1"/>
</dbReference>
<feature type="domain" description="HTH cro/C1-type" evidence="1">
    <location>
        <begin position="21"/>
        <end position="61"/>
    </location>
</feature>
<dbReference type="Pfam" id="PF01381">
    <property type="entry name" value="HTH_3"/>
    <property type="match status" value="1"/>
</dbReference>
<name>N9NL06_9GAMM</name>
<dbReference type="InterPro" id="IPR001387">
    <property type="entry name" value="Cro/C1-type_HTH"/>
</dbReference>
<comment type="caution">
    <text evidence="2">The sequence shown here is derived from an EMBL/GenBank/DDBJ whole genome shotgun (WGS) entry which is preliminary data.</text>
</comment>
<dbReference type="SMART" id="SM00530">
    <property type="entry name" value="HTH_XRE"/>
    <property type="match status" value="1"/>
</dbReference>
<dbReference type="InterPro" id="IPR010982">
    <property type="entry name" value="Lambda_DNA-bd_dom_sf"/>
</dbReference>
<dbReference type="GO" id="GO:0003677">
    <property type="term" value="F:DNA binding"/>
    <property type="evidence" value="ECO:0007669"/>
    <property type="project" value="InterPro"/>
</dbReference>
<evidence type="ECO:0000313" key="2">
    <source>
        <dbReference type="EMBL" id="ENX02675.1"/>
    </source>
</evidence>
<reference evidence="2 3" key="1">
    <citation type="submission" date="2013-02" db="EMBL/GenBank/DDBJ databases">
        <title>The Genome Sequence of Acinetobacter sp. ANC 3862.</title>
        <authorList>
            <consortium name="The Broad Institute Genome Sequencing Platform"/>
            <consortium name="The Broad Institute Genome Sequencing Center for Infectious Disease"/>
            <person name="Cerqueira G."/>
            <person name="Feldgarden M."/>
            <person name="Courvalin P."/>
            <person name="Perichon B."/>
            <person name="Grillot-Courvalin C."/>
            <person name="Clermont D."/>
            <person name="Rocha E."/>
            <person name="Yoon E.-J."/>
            <person name="Nemec A."/>
            <person name="Walker B."/>
            <person name="Young S.K."/>
            <person name="Zeng Q."/>
            <person name="Gargeya S."/>
            <person name="Fitzgerald M."/>
            <person name="Haas B."/>
            <person name="Abouelleil A."/>
            <person name="Alvarado L."/>
            <person name="Arachchi H.M."/>
            <person name="Berlin A.M."/>
            <person name="Chapman S.B."/>
            <person name="Dewar J."/>
            <person name="Goldberg J."/>
            <person name="Griggs A."/>
            <person name="Gujja S."/>
            <person name="Hansen M."/>
            <person name="Howarth C."/>
            <person name="Imamovic A."/>
            <person name="Larimer J."/>
            <person name="McCowan C."/>
            <person name="Murphy C."/>
            <person name="Neiman D."/>
            <person name="Pearson M."/>
            <person name="Priest M."/>
            <person name="Roberts A."/>
            <person name="Saif S."/>
            <person name="Shea T."/>
            <person name="Sisk P."/>
            <person name="Sykes S."/>
            <person name="Wortman J."/>
            <person name="Nusbaum C."/>
            <person name="Birren B."/>
        </authorList>
    </citation>
    <scope>NUCLEOTIDE SEQUENCE [LARGE SCALE GENOMIC DNA]</scope>
    <source>
        <strain evidence="2 3">ANC 3862</strain>
    </source>
</reference>
<dbReference type="SUPFAM" id="SSF47413">
    <property type="entry name" value="lambda repressor-like DNA-binding domains"/>
    <property type="match status" value="1"/>
</dbReference>
<evidence type="ECO:0000313" key="3">
    <source>
        <dbReference type="Proteomes" id="UP000013248"/>
    </source>
</evidence>
<dbReference type="Gene3D" id="1.10.260.40">
    <property type="entry name" value="lambda repressor-like DNA-binding domains"/>
    <property type="match status" value="1"/>
</dbReference>
<dbReference type="HOGENOM" id="CLU_1682849_0_0_6"/>
<sequence>MSSSIGSRIRNIRGGESRALFADKLGIGTATLQRYENDERSPDIDFLSKLQTITGYSFDYLIYGEEASLPTDEALILEKYRQANPVLRNRILMLLLGGDSEATKTVVKNNKNSVKGQQIGDNNQQHNHFASQQNSSINIENQHGGSIVGIKNK</sequence>
<dbReference type="STRING" id="1217705.F900_01121"/>
<dbReference type="PROSITE" id="PS50943">
    <property type="entry name" value="HTH_CROC1"/>
    <property type="match status" value="1"/>
</dbReference>
<organism evidence="2 3">
    <name type="scientific">Acinetobacter modestus</name>
    <dbReference type="NCBI Taxonomy" id="1776740"/>
    <lineage>
        <taxon>Bacteria</taxon>
        <taxon>Pseudomonadati</taxon>
        <taxon>Pseudomonadota</taxon>
        <taxon>Gammaproteobacteria</taxon>
        <taxon>Moraxellales</taxon>
        <taxon>Moraxellaceae</taxon>
        <taxon>Acinetobacter</taxon>
    </lineage>
</organism>
<protein>
    <recommendedName>
        <fullName evidence="1">HTH cro/C1-type domain-containing protein</fullName>
    </recommendedName>
</protein>
<accession>N9NL06</accession>
<gene>
    <name evidence="2" type="ORF">F900_01121</name>
</gene>
<dbReference type="eggNOG" id="ENOG502ZW1R">
    <property type="taxonomic scope" value="Bacteria"/>
</dbReference>
<dbReference type="PATRIC" id="fig|1217705.3.peg.1076"/>
<dbReference type="AlphaFoldDB" id="N9NL06"/>
<dbReference type="Proteomes" id="UP000013248">
    <property type="component" value="Unassembled WGS sequence"/>
</dbReference>
<dbReference type="RefSeq" id="WP_005215735.1">
    <property type="nucleotide sequence ID" value="NZ_KB850089.1"/>
</dbReference>
<proteinExistence type="predicted"/>